<feature type="compositionally biased region" description="Acidic residues" evidence="11">
    <location>
        <begin position="651"/>
        <end position="660"/>
    </location>
</feature>
<dbReference type="NCBIfam" id="NF001413">
    <property type="entry name" value="PRK00290.1"/>
    <property type="match status" value="1"/>
</dbReference>
<dbReference type="AlphaFoldDB" id="A0A1F8DL37"/>
<dbReference type="FunFam" id="1.20.1270.10:FF:000001">
    <property type="entry name" value="Molecular chaperone DnaK"/>
    <property type="match status" value="1"/>
</dbReference>
<dbReference type="InterPro" id="IPR043129">
    <property type="entry name" value="ATPase_NBD"/>
</dbReference>
<dbReference type="Gene3D" id="3.30.420.40">
    <property type="match status" value="2"/>
</dbReference>
<feature type="coiled-coil region" evidence="10">
    <location>
        <begin position="498"/>
        <end position="529"/>
    </location>
</feature>
<gene>
    <name evidence="8" type="primary">dnaK</name>
    <name evidence="12" type="ORF">A2614_00655</name>
</gene>
<evidence type="ECO:0000256" key="3">
    <source>
        <dbReference type="ARBA" id="ARBA00022553"/>
    </source>
</evidence>
<dbReference type="InterPro" id="IPR013126">
    <property type="entry name" value="Hsp_70_fam"/>
</dbReference>
<comment type="induction">
    <text evidence="8">By stress conditions e.g. heat shock.</text>
</comment>
<keyword evidence="5 8" id="KW-0067">ATP-binding</keyword>
<evidence type="ECO:0000313" key="13">
    <source>
        <dbReference type="Proteomes" id="UP000178803"/>
    </source>
</evidence>
<comment type="function">
    <text evidence="1 8">Acts as a chaperone.</text>
</comment>
<comment type="caution">
    <text evidence="12">The sequence shown here is derived from an EMBL/GenBank/DDBJ whole genome shotgun (WGS) entry which is preliminary data.</text>
</comment>
<dbReference type="Gene3D" id="3.90.640.10">
    <property type="entry name" value="Actin, Chain A, domain 4"/>
    <property type="match status" value="1"/>
</dbReference>
<keyword evidence="7 8" id="KW-0143">Chaperone</keyword>
<dbReference type="PROSITE" id="PS00297">
    <property type="entry name" value="HSP70_1"/>
    <property type="match status" value="1"/>
</dbReference>
<evidence type="ECO:0000256" key="5">
    <source>
        <dbReference type="ARBA" id="ARBA00022840"/>
    </source>
</evidence>
<dbReference type="Gene3D" id="2.60.34.10">
    <property type="entry name" value="Substrate Binding Domain Of DNAk, Chain A, domain 1"/>
    <property type="match status" value="1"/>
</dbReference>
<feature type="modified residue" description="Phosphothreonine; by autocatalysis" evidence="8">
    <location>
        <position position="196"/>
    </location>
</feature>
<dbReference type="InterPro" id="IPR018181">
    <property type="entry name" value="Heat_shock_70_CS"/>
</dbReference>
<dbReference type="InterPro" id="IPR012725">
    <property type="entry name" value="Chaperone_DnaK"/>
</dbReference>
<evidence type="ECO:0000256" key="11">
    <source>
        <dbReference type="SAM" id="MobiDB-lite"/>
    </source>
</evidence>
<dbReference type="PANTHER" id="PTHR19375">
    <property type="entry name" value="HEAT SHOCK PROTEIN 70KDA"/>
    <property type="match status" value="1"/>
</dbReference>
<dbReference type="GO" id="GO:0051082">
    <property type="term" value="F:unfolded protein binding"/>
    <property type="evidence" value="ECO:0007669"/>
    <property type="project" value="InterPro"/>
</dbReference>
<reference evidence="12 13" key="1">
    <citation type="journal article" date="2016" name="Nat. Commun.">
        <title>Thousands of microbial genomes shed light on interconnected biogeochemical processes in an aquifer system.</title>
        <authorList>
            <person name="Anantharaman K."/>
            <person name="Brown C.T."/>
            <person name="Hug L.A."/>
            <person name="Sharon I."/>
            <person name="Castelle C.J."/>
            <person name="Probst A.J."/>
            <person name="Thomas B.C."/>
            <person name="Singh A."/>
            <person name="Wilkins M.J."/>
            <person name="Karaoz U."/>
            <person name="Brodie E.L."/>
            <person name="Williams K.H."/>
            <person name="Hubbard S.S."/>
            <person name="Banfield J.F."/>
        </authorList>
    </citation>
    <scope>NUCLEOTIDE SEQUENCE [LARGE SCALE GENOMIC DNA]</scope>
</reference>
<dbReference type="PROSITE" id="PS00329">
    <property type="entry name" value="HSP70_2"/>
    <property type="match status" value="1"/>
</dbReference>
<dbReference type="InterPro" id="IPR029047">
    <property type="entry name" value="HSP70_peptide-bd_sf"/>
</dbReference>
<dbReference type="GO" id="GO:0005737">
    <property type="term" value="C:cytoplasm"/>
    <property type="evidence" value="ECO:0007669"/>
    <property type="project" value="UniProtKB-ARBA"/>
</dbReference>
<evidence type="ECO:0000256" key="7">
    <source>
        <dbReference type="ARBA" id="ARBA00023186"/>
    </source>
</evidence>
<dbReference type="GO" id="GO:0140662">
    <property type="term" value="F:ATP-dependent protein folding chaperone"/>
    <property type="evidence" value="ECO:0007669"/>
    <property type="project" value="InterPro"/>
</dbReference>
<protein>
    <recommendedName>
        <fullName evidence="8">Chaperone protein DnaK</fullName>
    </recommendedName>
    <alternativeName>
        <fullName evidence="8">HSP70</fullName>
    </alternativeName>
    <alternativeName>
        <fullName evidence="8">Heat shock 70 kDa protein</fullName>
    </alternativeName>
    <alternativeName>
        <fullName evidence="8">Heat shock protein 70</fullName>
    </alternativeName>
</protein>
<dbReference type="SUPFAM" id="SSF53067">
    <property type="entry name" value="Actin-like ATPase domain"/>
    <property type="match status" value="2"/>
</dbReference>
<evidence type="ECO:0000256" key="1">
    <source>
        <dbReference type="ARBA" id="ARBA00002290"/>
    </source>
</evidence>
<dbReference type="FunFam" id="3.30.420.40:FF:000004">
    <property type="entry name" value="Molecular chaperone DnaK"/>
    <property type="match status" value="1"/>
</dbReference>
<evidence type="ECO:0000313" key="12">
    <source>
        <dbReference type="EMBL" id="OGM88719.1"/>
    </source>
</evidence>
<evidence type="ECO:0000256" key="9">
    <source>
        <dbReference type="RuleBase" id="RU003322"/>
    </source>
</evidence>
<dbReference type="PROSITE" id="PS01036">
    <property type="entry name" value="HSP70_3"/>
    <property type="match status" value="1"/>
</dbReference>
<feature type="compositionally biased region" description="Basic and acidic residues" evidence="11">
    <location>
        <begin position="568"/>
        <end position="585"/>
    </location>
</feature>
<proteinExistence type="evidence at transcript level"/>
<accession>A0A1F8DL37</accession>
<dbReference type="CDD" id="cd10234">
    <property type="entry name" value="ASKHA_NBD_HSP70_DnaK-like"/>
    <property type="match status" value="1"/>
</dbReference>
<feature type="region of interest" description="Disordered" evidence="11">
    <location>
        <begin position="568"/>
        <end position="660"/>
    </location>
</feature>
<dbReference type="SUPFAM" id="SSF100920">
    <property type="entry name" value="Heat shock protein 70kD (HSP70), peptide-binding domain"/>
    <property type="match status" value="1"/>
</dbReference>
<evidence type="ECO:0000256" key="10">
    <source>
        <dbReference type="SAM" id="Coils"/>
    </source>
</evidence>
<keyword evidence="4 8" id="KW-0547">Nucleotide-binding</keyword>
<feature type="compositionally biased region" description="Basic and acidic residues" evidence="11">
    <location>
        <begin position="614"/>
        <end position="630"/>
    </location>
</feature>
<feature type="compositionally biased region" description="Basic and acidic residues" evidence="11">
    <location>
        <begin position="638"/>
        <end position="648"/>
    </location>
</feature>
<evidence type="ECO:0000256" key="4">
    <source>
        <dbReference type="ARBA" id="ARBA00022741"/>
    </source>
</evidence>
<keyword evidence="3 8" id="KW-0597">Phosphoprotein</keyword>
<dbReference type="FunFam" id="2.60.34.10:FF:000014">
    <property type="entry name" value="Chaperone protein DnaK HSP70"/>
    <property type="match status" value="1"/>
</dbReference>
<dbReference type="HAMAP" id="MF_00332">
    <property type="entry name" value="DnaK"/>
    <property type="match status" value="1"/>
</dbReference>
<dbReference type="Gene3D" id="1.20.1270.10">
    <property type="match status" value="1"/>
</dbReference>
<dbReference type="SUPFAM" id="SSF100934">
    <property type="entry name" value="Heat shock protein 70kD (HSP70), C-terminal subdomain"/>
    <property type="match status" value="1"/>
</dbReference>
<name>A0A1F8DL37_9BACT</name>
<dbReference type="NCBIfam" id="TIGR02350">
    <property type="entry name" value="prok_dnaK"/>
    <property type="match status" value="1"/>
</dbReference>
<dbReference type="Proteomes" id="UP000178803">
    <property type="component" value="Unassembled WGS sequence"/>
</dbReference>
<dbReference type="PRINTS" id="PR00301">
    <property type="entry name" value="HEATSHOCK70"/>
</dbReference>
<dbReference type="InterPro" id="IPR029048">
    <property type="entry name" value="HSP70_C_sf"/>
</dbReference>
<dbReference type="FunFam" id="3.30.420.40:FF:000020">
    <property type="entry name" value="Chaperone protein HscA homolog"/>
    <property type="match status" value="1"/>
</dbReference>
<evidence type="ECO:0000256" key="8">
    <source>
        <dbReference type="HAMAP-Rule" id="MF_00332"/>
    </source>
</evidence>
<keyword evidence="10" id="KW-0175">Coiled coil</keyword>
<evidence type="ECO:0000256" key="6">
    <source>
        <dbReference type="ARBA" id="ARBA00023016"/>
    </source>
</evidence>
<comment type="similarity">
    <text evidence="2 8 9">Belongs to the heat shock protein 70 family.</text>
</comment>
<keyword evidence="6 8" id="KW-0346">Stress response</keyword>
<evidence type="ECO:0000256" key="2">
    <source>
        <dbReference type="ARBA" id="ARBA00007381"/>
    </source>
</evidence>
<dbReference type="EMBL" id="MGIJ01000001">
    <property type="protein sequence ID" value="OGM88719.1"/>
    <property type="molecule type" value="Genomic_DNA"/>
</dbReference>
<organism evidence="12 13">
    <name type="scientific">Candidatus Woesebacteria bacterium RIFOXYD1_FULL_40_21</name>
    <dbReference type="NCBI Taxonomy" id="1802549"/>
    <lineage>
        <taxon>Bacteria</taxon>
        <taxon>Candidatus Woeseibacteriota</taxon>
    </lineage>
</organism>
<dbReference type="FunFam" id="3.90.640.10:FF:000003">
    <property type="entry name" value="Molecular chaperone DnaK"/>
    <property type="match status" value="1"/>
</dbReference>
<dbReference type="GO" id="GO:0005524">
    <property type="term" value="F:ATP binding"/>
    <property type="evidence" value="ECO:0007669"/>
    <property type="project" value="UniProtKB-UniRule"/>
</dbReference>
<dbReference type="Pfam" id="PF00012">
    <property type="entry name" value="HSP70"/>
    <property type="match status" value="1"/>
</dbReference>
<sequence>MSKIVGIDLGTTNSVVAVMEGGRPKVIPAADTGRNITPSVVEPVKNLVGDVAKRQMILNPKNTIYSVKRLMGRRFTDDEVKRTQKMVPYEVKSGKSGMADLEVEGKTYTPQEISARILMKLKKDAEAYLGEKVESAVITVPAYFDDSQRHATKQAGEIAGLKVERIINEPTASALAYGLDKKKAEKIAVYDLGGGTFDISILELGEGVFEVKATNGDTHLGGDDFDALIVDYICDEFKKDNAVDLKVDTQALQRVRDAAEKAKIELSAANEVEINQPYITQKDGQPMHLTMKLTRAKLESLVEELIEKTMKPVEACLKDAKLDPHGVDEVILVGGMTRMPKVIETVKNFFGKEPNKSVNPDEVVAIGAAIQAGVLGGEVKDILLLDVTPLTLAIETLGGVATPMIPRNTTVPTSKSNIFSTAADNQTQVQIVVTQGERPMSADNKTLGTFTLDGIPPAPRGVPQVEVTFDMDASGILTVTAKDKATGKTQNIKITGAVGLSDDEVKRMQEEAEKHKEEDTKKAELIEAKNKADQMVAVAEKSLKDAGDKVPKDVKEKVEEKVKALKDILEKGTKEEIETATKDLSDTLSQIGQAMYGSQGGQKPEEAASAEGSGEPKEEKKEEDKDEAASDKSSASQGKKDEKAKGPEPAEGVEEGEVVE</sequence>